<feature type="compositionally biased region" description="Polar residues" evidence="1">
    <location>
        <begin position="349"/>
        <end position="358"/>
    </location>
</feature>
<protein>
    <submittedName>
        <fullName evidence="2">Uncharacterized protein</fullName>
    </submittedName>
</protein>
<feature type="compositionally biased region" description="Low complexity" evidence="1">
    <location>
        <begin position="389"/>
        <end position="398"/>
    </location>
</feature>
<accession>A0A4Z1FZQ7</accession>
<dbReference type="GO" id="GO:0031297">
    <property type="term" value="P:replication fork processing"/>
    <property type="evidence" value="ECO:0007669"/>
    <property type="project" value="InterPro"/>
</dbReference>
<feature type="compositionally biased region" description="Pro residues" evidence="1">
    <location>
        <begin position="153"/>
        <end position="163"/>
    </location>
</feature>
<dbReference type="Proteomes" id="UP000297910">
    <property type="component" value="Unassembled WGS sequence"/>
</dbReference>
<feature type="compositionally biased region" description="Low complexity" evidence="1">
    <location>
        <begin position="449"/>
        <end position="464"/>
    </location>
</feature>
<feature type="compositionally biased region" description="Low complexity" evidence="1">
    <location>
        <begin position="279"/>
        <end position="290"/>
    </location>
</feature>
<evidence type="ECO:0000313" key="2">
    <source>
        <dbReference type="EMBL" id="TGO27287.1"/>
    </source>
</evidence>
<dbReference type="GO" id="GO:0000724">
    <property type="term" value="P:double-strand break repair via homologous recombination"/>
    <property type="evidence" value="ECO:0007669"/>
    <property type="project" value="TreeGrafter"/>
</dbReference>
<keyword evidence="3" id="KW-1185">Reference proteome</keyword>
<feature type="compositionally biased region" description="Polar residues" evidence="1">
    <location>
        <begin position="165"/>
        <end position="174"/>
    </location>
</feature>
<dbReference type="PANTHER" id="PTHR28122">
    <property type="entry name" value="E3 UBIQUITIN-PROTEIN LIGASE SUBSTRATE RECEPTOR MMS22"/>
    <property type="match status" value="1"/>
</dbReference>
<feature type="region of interest" description="Disordered" evidence="1">
    <location>
        <begin position="587"/>
        <end position="613"/>
    </location>
</feature>
<proteinExistence type="predicted"/>
<feature type="region of interest" description="Disordered" evidence="1">
    <location>
        <begin position="118"/>
        <end position="137"/>
    </location>
</feature>
<reference evidence="2 3" key="1">
    <citation type="submission" date="2017-12" db="EMBL/GenBank/DDBJ databases">
        <title>Comparative genomics of Botrytis spp.</title>
        <authorList>
            <person name="Valero-Jimenez C.A."/>
            <person name="Tapia P."/>
            <person name="Veloso J."/>
            <person name="Silva-Moreno E."/>
            <person name="Staats M."/>
            <person name="Valdes J.H."/>
            <person name="Van Kan J.A.L."/>
        </authorList>
    </citation>
    <scope>NUCLEOTIDE SEQUENCE [LARGE SCALE GENOMIC DNA]</scope>
    <source>
        <strain evidence="2 3">Bp0003</strain>
    </source>
</reference>
<dbReference type="InterPro" id="IPR019021">
    <property type="entry name" value="Mms22"/>
</dbReference>
<feature type="compositionally biased region" description="Basic and acidic residues" evidence="1">
    <location>
        <begin position="315"/>
        <end position="325"/>
    </location>
</feature>
<evidence type="ECO:0000256" key="1">
    <source>
        <dbReference type="SAM" id="MobiDB-lite"/>
    </source>
</evidence>
<dbReference type="Pfam" id="PF09462">
    <property type="entry name" value="Mus7"/>
    <property type="match status" value="1"/>
</dbReference>
<feature type="region of interest" description="Disordered" evidence="1">
    <location>
        <begin position="448"/>
        <end position="470"/>
    </location>
</feature>
<sequence>MANWKEKGVVPDSEDEEEYDSQNIINHEIRDNAADDEFHDIDGVLEKINNVRREDEEAYPNTRDMVEEIEMSQASSVDMIQSFDIVNVKFVDSPIEVIMRDSSGSVKQNQEQPIETGATTFLPEPTPEAEADEVSRSWIKTLSPASSILSSPPTSPIRSPPVAQPLSSPVQQPILSRPIEQIREESPALAQPGFDNSDYLPRRQFRERKPVQIHPFLLEQQRYERRMKASHIKPIRIPQSQEEPSRRKRVIHNQESWDKDFQDPEEAEAGDMEESQPITLTGGSSSQSLLADSVCETIMEPNNLTLEEDEEDSDHEFPDLPDLFRQKSNLVKPNQKRSSKKYSTKNRSKLPNQAQSVNKEPRLDTYDSPSSSSTGSSPIRSRTVRRPTSRVISVTSSPASAPVWLDQSSPQSRRIADVSTPITSAIKASSHTSPSKIMLDKEDPFADPIEIPSSISVSSSSSSSSEEEDEMVFLKKKMKHVLPASHLRLDQKRKEIRELKLQARYHQTGNEKRTGVGVALPVVRGFNQAASTQPANQLAFLESDESDEPDENNFEGFFMEDDERTRAPSLFQESTSGFAIEDDRVDGMLPTPSRKRVAKSSLKQPNAKRLMKSSSHVWNQQSQSYQPRITSHLPAIAPAIRKASKPKRRRLKKTPPKLSIIDVAENAGYFELHAPAFLKVAARSARSRKELGRQSPTRKFVRLATREDTADAQSVLQDWTNHKTRPRNVSFIPRPENVNAYPLTEISINHQTKLPPPIMKLQTSLQKSQPSTEYTNTRKIRVPRARQLSMNEFVANRDVEPEILPSKNASTVITKTKQRARPNSYFAAPSARSAQLEAKQFPTKTLEPRKRTLDALFRMSCQQPLQRGNLQLSRFLADDDVVHPSIEANVSNGDDDVISTSLTKKVVKQPRRRKRLPQRLDAGAAIYRQPSEPLISSFLVPALSEVGTDQGKLLGLGKFGTRYPQHFDVFPLQAGIYFHETTLLGSGCLANTLNNIDLVLSDDNRPATSIEVGDNVFIWGTWNAIVSEQMGVCVDWLAEQLTDTSEVLNKSDLIATTNLILHYVQHGVNFSSSGSMSEFLLRMLDILEDFLSRLNICHMSSVNNRQAIQVTARLLVLSLRLLRLSQNGAHVSTLRLEELLQKLASSCIGLLISEGLESVRKLYDDLQYLSVREGGIRNDRYVPESWVIIIHVLKAAKIPRVSFWDVANIQLGIKSISSLQDANSMENLWFSMFSLLPLFGFDEYGYVSSVSWQENGFDNWSLPQQLIKRVFALYASNVRQSPSFNDYCRAIVSRCHYLMSKWGWWKCSGIIGTLFDCFALQKLANLRNEEVYKSPQFLEDLTIESPLDIEPEDRCFHIFLKLVAIAIRHQRAVGDTKGIRNLVARILPNHDRQFPKEEAIFHRDLASLRNHHDLLCTVYWAAPPGYGPSITLLQKLVSAAHSHNEAFLINLRAWGRLARFTLSNIPTSFTVESYGPFVTWQDSFFNSLLEEYVELTQVRQQLYIQSDGTFQTDVDCNRGSTMSCIQAVARSTIESLKCTNSTTLKHTINLDILATMLSIGSSKDKIDQELTSSAIEILNCHLHQLNNAEPESKSEASPDGDEEFDSQGLECDPDWAKEMQFMDDYLHPLDRAITSTFRDLVQRILHDGPVPLEHTTNYFFIGRLIKCWAHFISAFIKFGIYSPKAFLTVGVNAVFDHREKSHCTLVAWPLYLSELLEHTKSLHFNVSGFDVGSEWMIAVSKPQQELRWENALTYQLLKQGHFLLASEIINDSSSKSLMEEAPSAMRNQHFIKGAIIRIQKIFSDQTLLASTFGNATRETVKTKFSTLLNSIMLSMQQHLQKLQATNVIAHEGYVSFVQEVVSQIRSHCSNICPPLEFFFRHSPAYWPPETDPTLYLAGLTSYTLQLSSEREKTRNGLIYYLWNGFRSSLSATDALYSYISRISKGARHRDMLEFLLTDIVPSTLEVAFENEAGWLACEVYIVAVSKAFESLVLSGQQVGQVMVHMKILLQYIFNSLGSHHGRFGHTTEAVHPSHRGIIAVIFRFWRACRPHLYNLNTGSDSGLGDIIECFDGFVKSSILCFANGQDISVQFRHFDIGKVGNDVAIEEMAREVQSNWSVNMADGGVDVRMNDGTIVTHCCNNGPRDLREVLQGILPESDIKKAVASLDCYF</sequence>
<dbReference type="GO" id="GO:0005634">
    <property type="term" value="C:nucleus"/>
    <property type="evidence" value="ECO:0007669"/>
    <property type="project" value="InterPro"/>
</dbReference>
<feature type="region of interest" description="Disordered" evidence="1">
    <location>
        <begin position="145"/>
        <end position="199"/>
    </location>
</feature>
<feature type="region of interest" description="Disordered" evidence="1">
    <location>
        <begin position="1588"/>
        <end position="1608"/>
    </location>
</feature>
<evidence type="ECO:0000313" key="3">
    <source>
        <dbReference type="Proteomes" id="UP000297910"/>
    </source>
</evidence>
<dbReference type="PANTHER" id="PTHR28122:SF1">
    <property type="entry name" value="E3 UBIQUITIN-PROTEIN LIGASE SUBSTRATE RECEPTOR MMS22"/>
    <property type="match status" value="1"/>
</dbReference>
<gene>
    <name evidence="2" type="ORF">BPAE_0044g00220</name>
</gene>
<feature type="compositionally biased region" description="Acidic residues" evidence="1">
    <location>
        <begin position="263"/>
        <end position="274"/>
    </location>
</feature>
<feature type="compositionally biased region" description="Basic residues" evidence="1">
    <location>
        <begin position="334"/>
        <end position="348"/>
    </location>
</feature>
<dbReference type="EMBL" id="PQXI01000044">
    <property type="protein sequence ID" value="TGO27287.1"/>
    <property type="molecule type" value="Genomic_DNA"/>
</dbReference>
<feature type="compositionally biased region" description="Low complexity" evidence="1">
    <location>
        <begin position="368"/>
        <end position="381"/>
    </location>
</feature>
<comment type="caution">
    <text evidence="2">The sequence shown here is derived from an EMBL/GenBank/DDBJ whole genome shotgun (WGS) entry which is preliminary data.</text>
</comment>
<name>A0A4Z1FZQ7_9HELO</name>
<feature type="region of interest" description="Disordered" evidence="1">
    <location>
        <begin position="230"/>
        <end position="416"/>
    </location>
</feature>
<organism evidence="2 3">
    <name type="scientific">Botrytis paeoniae</name>
    <dbReference type="NCBI Taxonomy" id="278948"/>
    <lineage>
        <taxon>Eukaryota</taxon>
        <taxon>Fungi</taxon>
        <taxon>Dikarya</taxon>
        <taxon>Ascomycota</taxon>
        <taxon>Pezizomycotina</taxon>
        <taxon>Leotiomycetes</taxon>
        <taxon>Helotiales</taxon>
        <taxon>Sclerotiniaceae</taxon>
        <taxon>Botrytis</taxon>
    </lineage>
</organism>
<dbReference type="GO" id="GO:0035361">
    <property type="term" value="C:Cul8-RING ubiquitin ligase complex"/>
    <property type="evidence" value="ECO:0007669"/>
    <property type="project" value="TreeGrafter"/>
</dbReference>